<feature type="region of interest" description="Disordered" evidence="1">
    <location>
        <begin position="60"/>
        <end position="96"/>
    </location>
</feature>
<dbReference type="InParanoid" id="A0A165PD11"/>
<dbReference type="STRING" id="1314782.A0A165PD11"/>
<dbReference type="AlphaFoldDB" id="A0A165PD11"/>
<organism evidence="2 3">
    <name type="scientific">Neolentinus lepideus HHB14362 ss-1</name>
    <dbReference type="NCBI Taxonomy" id="1314782"/>
    <lineage>
        <taxon>Eukaryota</taxon>
        <taxon>Fungi</taxon>
        <taxon>Dikarya</taxon>
        <taxon>Basidiomycota</taxon>
        <taxon>Agaricomycotina</taxon>
        <taxon>Agaricomycetes</taxon>
        <taxon>Gloeophyllales</taxon>
        <taxon>Gloeophyllaceae</taxon>
        <taxon>Neolentinus</taxon>
    </lineage>
</organism>
<reference evidence="2 3" key="1">
    <citation type="journal article" date="2016" name="Mol. Biol. Evol.">
        <title>Comparative Genomics of Early-Diverging Mushroom-Forming Fungi Provides Insights into the Origins of Lignocellulose Decay Capabilities.</title>
        <authorList>
            <person name="Nagy L.G."/>
            <person name="Riley R."/>
            <person name="Tritt A."/>
            <person name="Adam C."/>
            <person name="Daum C."/>
            <person name="Floudas D."/>
            <person name="Sun H."/>
            <person name="Yadav J.S."/>
            <person name="Pangilinan J."/>
            <person name="Larsson K.H."/>
            <person name="Matsuura K."/>
            <person name="Barry K."/>
            <person name="Labutti K."/>
            <person name="Kuo R."/>
            <person name="Ohm R.A."/>
            <person name="Bhattacharya S.S."/>
            <person name="Shirouzu T."/>
            <person name="Yoshinaga Y."/>
            <person name="Martin F.M."/>
            <person name="Grigoriev I.V."/>
            <person name="Hibbett D.S."/>
        </authorList>
    </citation>
    <scope>NUCLEOTIDE SEQUENCE [LARGE SCALE GENOMIC DNA]</scope>
    <source>
        <strain evidence="2 3">HHB14362 ss-1</strain>
    </source>
</reference>
<keyword evidence="3" id="KW-1185">Reference proteome</keyword>
<evidence type="ECO:0000256" key="1">
    <source>
        <dbReference type="SAM" id="MobiDB-lite"/>
    </source>
</evidence>
<evidence type="ECO:0000313" key="3">
    <source>
        <dbReference type="Proteomes" id="UP000076761"/>
    </source>
</evidence>
<evidence type="ECO:0000313" key="2">
    <source>
        <dbReference type="EMBL" id="KZT20857.1"/>
    </source>
</evidence>
<dbReference type="Proteomes" id="UP000076761">
    <property type="component" value="Unassembled WGS sequence"/>
</dbReference>
<dbReference type="EMBL" id="KV425614">
    <property type="protein sequence ID" value="KZT20857.1"/>
    <property type="molecule type" value="Genomic_DNA"/>
</dbReference>
<accession>A0A165PD11</accession>
<protein>
    <submittedName>
        <fullName evidence="2">Uncharacterized protein</fullName>
    </submittedName>
</protein>
<gene>
    <name evidence="2" type="ORF">NEOLEDRAFT_816664</name>
</gene>
<proteinExistence type="predicted"/>
<sequence>MDVGSHSWRCRSSTDGDTLYVRFLGLVELSFYWDFTFNGTADSVNTYTIKAIDPSSAILSKSSRRRISREHGQNSSASPPPRCADCCGREERGRWV</sequence>
<feature type="compositionally biased region" description="Basic and acidic residues" evidence="1">
    <location>
        <begin position="87"/>
        <end position="96"/>
    </location>
</feature>
<name>A0A165PD11_9AGAM</name>